<keyword evidence="3" id="KW-1185">Reference proteome</keyword>
<accession>A0A1I2FEI0</accession>
<protein>
    <recommendedName>
        <fullName evidence="4">DUF1800 domain-containing protein</fullName>
    </recommendedName>
</protein>
<dbReference type="OrthoDB" id="9772295at2"/>
<gene>
    <name evidence="2" type="ORF">SAMN04489711_11075</name>
</gene>
<dbReference type="InterPro" id="IPR014917">
    <property type="entry name" value="DUF1800"/>
</dbReference>
<dbReference type="Proteomes" id="UP000199119">
    <property type="component" value="Unassembled WGS sequence"/>
</dbReference>
<dbReference type="PANTHER" id="PTHR43737:SF1">
    <property type="entry name" value="DUF1501 DOMAIN-CONTAINING PROTEIN"/>
    <property type="match status" value="1"/>
</dbReference>
<dbReference type="RefSeq" id="WP_092940253.1">
    <property type="nucleotide sequence ID" value="NZ_FONX01000010.1"/>
</dbReference>
<reference evidence="3" key="1">
    <citation type="submission" date="2016-10" db="EMBL/GenBank/DDBJ databases">
        <authorList>
            <person name="Varghese N."/>
            <person name="Submissions S."/>
        </authorList>
    </citation>
    <scope>NUCLEOTIDE SEQUENCE [LARGE SCALE GENOMIC DNA]</scope>
    <source>
        <strain evidence="3">DSM 27981</strain>
    </source>
</reference>
<dbReference type="Pfam" id="PF08811">
    <property type="entry name" value="DUF1800"/>
    <property type="match status" value="1"/>
</dbReference>
<evidence type="ECO:0000256" key="1">
    <source>
        <dbReference type="SAM" id="MobiDB-lite"/>
    </source>
</evidence>
<feature type="compositionally biased region" description="Gly residues" evidence="1">
    <location>
        <begin position="61"/>
        <end position="78"/>
    </location>
</feature>
<sequence length="623" mass="64883">MSPTPTAAACTAQPHSCAPADSAADPAHHSPAPALAAAMAAAMLAACGGGGGGGDTAGGAAGGSSGGSGVAGGTGGTGSAATPASDEEAARFLLQAQFSATDEDIAALRSKGYGPWLADQFAQPVGTTGTAWLMQRGYGVAAPDTRYDNVSYPSDFMLWNQLFTERDAVRKRVALALSEILVVSTSGLEQPWRIFLASGYWDLLNQHAFGNFRALLEAVTLSPAMGIYLSVRGSQKEDARTGRQPDENYAREVMQLFTIGLYRLNPDGTEQRDGNGNRIDTYSAADVSNLARVFTGYDYDTRQNQPTTLGSSTVPGLQQALLPMAFNAARHSTLAATFLGTTIPAGTAGDAALKTALDTLFNHPNVGPFIGRQLIQRLVTSNPSPAYVGRVAAAFANNGSGTRGDLRAVIAAVLLDPEARSTAGLASPQYGRLREPMVRFVQWGRTFGIQSARGTWKIDNLSDPATRLGQSPLRSGSVFNFFRPGYVPPATAMAAAGQVAPEFQIVNESSVSGYLNFMQNTIRFGYYVNAPDLPQNGSTAANGFDITCSYANLLPLVADAAALVRKAALLLSAGQVSAATQARIVAALNATPVTAGSSAAAQLNRVAAAVLLVMASPEYLVQK</sequence>
<evidence type="ECO:0008006" key="4">
    <source>
        <dbReference type="Google" id="ProtNLM"/>
    </source>
</evidence>
<evidence type="ECO:0000313" key="3">
    <source>
        <dbReference type="Proteomes" id="UP000199119"/>
    </source>
</evidence>
<feature type="region of interest" description="Disordered" evidence="1">
    <location>
        <begin position="61"/>
        <end position="84"/>
    </location>
</feature>
<dbReference type="PANTHER" id="PTHR43737">
    <property type="entry name" value="BLL7424 PROTEIN"/>
    <property type="match status" value="1"/>
</dbReference>
<dbReference type="EMBL" id="FONX01000010">
    <property type="protein sequence ID" value="SFF02901.1"/>
    <property type="molecule type" value="Genomic_DNA"/>
</dbReference>
<dbReference type="AlphaFoldDB" id="A0A1I2FEI0"/>
<evidence type="ECO:0000313" key="2">
    <source>
        <dbReference type="EMBL" id="SFF02901.1"/>
    </source>
</evidence>
<name>A0A1I2FEI0_9BURK</name>
<proteinExistence type="predicted"/>
<organism evidence="2 3">
    <name type="scientific">Paracidovorax wautersii</name>
    <dbReference type="NCBI Taxonomy" id="1177982"/>
    <lineage>
        <taxon>Bacteria</taxon>
        <taxon>Pseudomonadati</taxon>
        <taxon>Pseudomonadota</taxon>
        <taxon>Betaproteobacteria</taxon>
        <taxon>Burkholderiales</taxon>
        <taxon>Comamonadaceae</taxon>
        <taxon>Paracidovorax</taxon>
    </lineage>
</organism>
<feature type="region of interest" description="Disordered" evidence="1">
    <location>
        <begin position="1"/>
        <end position="30"/>
    </location>
</feature>
<dbReference type="STRING" id="1177982.SAMN04489711_11075"/>